<gene>
    <name evidence="1" type="ORF">DFO77_10743</name>
</gene>
<evidence type="ECO:0000313" key="1">
    <source>
        <dbReference type="EMBL" id="RCW36752.1"/>
    </source>
</evidence>
<reference evidence="1 2" key="1">
    <citation type="submission" date="2018-07" db="EMBL/GenBank/DDBJ databases">
        <title>Freshwater and sediment microbial communities from various areas in North America, analyzing microbe dynamics in response to fracking.</title>
        <authorList>
            <person name="Lamendella R."/>
        </authorList>
    </citation>
    <scope>NUCLEOTIDE SEQUENCE [LARGE SCALE GENOMIC DNA]</scope>
    <source>
        <strain evidence="1 2">160A</strain>
    </source>
</reference>
<comment type="caution">
    <text evidence="1">The sequence shown here is derived from an EMBL/GenBank/DDBJ whole genome shotgun (WGS) entry which is preliminary data.</text>
</comment>
<protein>
    <submittedName>
        <fullName evidence="1">Uncharacterized protein</fullName>
    </submittedName>
</protein>
<name>A0A368V6N4_9BACT</name>
<accession>A0A368V6N4</accession>
<evidence type="ECO:0000313" key="2">
    <source>
        <dbReference type="Proteomes" id="UP000252733"/>
    </source>
</evidence>
<sequence>MERQYYMPLGNPAGALEEFLVKKARYLETLDQHKYRGYIQKTTRENNFLWNIYDDLAFLENFDLLSEIQSSIKKNRQFGVSVLKVLIPLNRKINLGNQTELNFLERITDERRHF</sequence>
<organism evidence="1 2">
    <name type="scientific">Marinilabilia salmonicolor</name>
    <dbReference type="NCBI Taxonomy" id="989"/>
    <lineage>
        <taxon>Bacteria</taxon>
        <taxon>Pseudomonadati</taxon>
        <taxon>Bacteroidota</taxon>
        <taxon>Bacteroidia</taxon>
        <taxon>Marinilabiliales</taxon>
        <taxon>Marinilabiliaceae</taxon>
        <taxon>Marinilabilia</taxon>
    </lineage>
</organism>
<keyword evidence="2" id="KW-1185">Reference proteome</keyword>
<proteinExistence type="predicted"/>
<dbReference type="Proteomes" id="UP000252733">
    <property type="component" value="Unassembled WGS sequence"/>
</dbReference>
<dbReference type="AlphaFoldDB" id="A0A368V6N4"/>
<dbReference type="EMBL" id="QPIZ01000007">
    <property type="protein sequence ID" value="RCW36752.1"/>
    <property type="molecule type" value="Genomic_DNA"/>
</dbReference>